<dbReference type="PANTHER" id="PTHR34408">
    <property type="entry name" value="FAMILY PROTEIN, PUTATIVE-RELATED"/>
    <property type="match status" value="1"/>
</dbReference>
<proteinExistence type="predicted"/>
<dbReference type="InterPro" id="IPR003646">
    <property type="entry name" value="SH3-like_bac-type"/>
</dbReference>
<accession>A0A7W7SKW4</accession>
<dbReference type="InterPro" id="IPR039564">
    <property type="entry name" value="Peptidase_C39-like"/>
</dbReference>
<evidence type="ECO:0000313" key="4">
    <source>
        <dbReference type="Proteomes" id="UP000573327"/>
    </source>
</evidence>
<keyword evidence="4" id="KW-1185">Reference proteome</keyword>
<comment type="caution">
    <text evidence="3">The sequence shown here is derived from an EMBL/GenBank/DDBJ whole genome shotgun (WGS) entry which is preliminary data.</text>
</comment>
<dbReference type="EMBL" id="JACHJR010000001">
    <property type="protein sequence ID" value="MBB4951758.1"/>
    <property type="molecule type" value="Genomic_DNA"/>
</dbReference>
<feature type="chain" id="PRO_5031482813" evidence="1">
    <location>
        <begin position="33"/>
        <end position="595"/>
    </location>
</feature>
<dbReference type="SMART" id="SM00287">
    <property type="entry name" value="SH3b"/>
    <property type="match status" value="4"/>
</dbReference>
<dbReference type="PANTHER" id="PTHR34408:SF1">
    <property type="entry name" value="GLYCOSYL HYDROLASE FAMILY 19 DOMAIN-CONTAINING PROTEIN HI_1415"/>
    <property type="match status" value="1"/>
</dbReference>
<feature type="signal peptide" evidence="1">
    <location>
        <begin position="1"/>
        <end position="32"/>
    </location>
</feature>
<evidence type="ECO:0000313" key="3">
    <source>
        <dbReference type="EMBL" id="MBB4951758.1"/>
    </source>
</evidence>
<dbReference type="Pfam" id="PF13529">
    <property type="entry name" value="Peptidase_C39_2"/>
    <property type="match status" value="1"/>
</dbReference>
<dbReference type="Proteomes" id="UP000573327">
    <property type="component" value="Unassembled WGS sequence"/>
</dbReference>
<name>A0A7W7SKW4_9ACTN</name>
<gene>
    <name evidence="3" type="ORF">F4556_007293</name>
</gene>
<feature type="domain" description="SH3b" evidence="2">
    <location>
        <begin position="238"/>
        <end position="309"/>
    </location>
</feature>
<feature type="domain" description="SH3b" evidence="2">
    <location>
        <begin position="412"/>
        <end position="485"/>
    </location>
</feature>
<evidence type="ECO:0000256" key="1">
    <source>
        <dbReference type="SAM" id="SignalP"/>
    </source>
</evidence>
<sequence length="595" mass="62607">MHRPALTRDPYLVLILLLAALFAAVPATRAAAEDSGNASAYIAGDWFGEEKPYYCGPAAVQTALQRRLKAVPPGQNQIAATLTTNTGGTDSVRQIMWGLNTYGNTDWYHAMTVNSPMTATQSQAWRNDVVYNIDHGYPVVVNLVGLPGSHPPNWPNREVYHYVTVVGYFDFGRRLRVVDSAAGAGGGLRDDWAQTEKEWTAATDDVGVWMRGKGYAAHPAPGSASGLGPETGPVVPSGGSFLMWGQSANVRSAPGTNGTVLNTLQHDAVVKVQCQRHAQLVSAEGTSNDVWSFLPEYRGWITNIYLYGPAVLPGIPLCPPGMGGTTGTLYRTWDTVNVRSLPGSSGAVLKSLPGGTTLNIQCQKHAQAVTAEGTTNDAWSYLPDLGGWITNIYVEGPAWIPGVPECAGGTGTGGGAVRTWGSGTNVRSQPSTASNVLSTLPGGSSVNVQCQKHGQSVSAEGTVNDAWSYLPDRGGWITNIYLEGPAWIPGVPECAGSLGGPSGGNQRTWGGGANVRSQPSTSSSVVGTVAGGSTVFVGCQSHAQTVSAEGTTNDAWSYLPALNGWITNIYVEGPAWLPNVPDCDTLTVNRLEPRP</sequence>
<evidence type="ECO:0000259" key="2">
    <source>
        <dbReference type="SMART" id="SM00287"/>
    </source>
</evidence>
<dbReference type="RefSeq" id="WP_184923943.1">
    <property type="nucleotide sequence ID" value="NZ_JACHJR010000001.1"/>
</dbReference>
<dbReference type="Gene3D" id="2.30.30.40">
    <property type="entry name" value="SH3 Domains"/>
    <property type="match status" value="1"/>
</dbReference>
<keyword evidence="1" id="KW-0732">Signal</keyword>
<feature type="domain" description="SH3b" evidence="2">
    <location>
        <begin position="325"/>
        <end position="397"/>
    </location>
</feature>
<dbReference type="InterPro" id="IPR052354">
    <property type="entry name" value="Cell_Wall_Dynamics_Protein"/>
</dbReference>
<protein>
    <submittedName>
        <fullName evidence="3">Uncharacterized protein YraI</fullName>
    </submittedName>
</protein>
<feature type="domain" description="SH3b" evidence="2">
    <location>
        <begin position="503"/>
        <end position="574"/>
    </location>
</feature>
<dbReference type="AlphaFoldDB" id="A0A7W7SKW4"/>
<reference evidence="3 4" key="1">
    <citation type="submission" date="2020-08" db="EMBL/GenBank/DDBJ databases">
        <title>Sequencing the genomes of 1000 actinobacteria strains.</title>
        <authorList>
            <person name="Klenk H.-P."/>
        </authorList>
    </citation>
    <scope>NUCLEOTIDE SEQUENCE [LARGE SCALE GENOMIC DNA]</scope>
    <source>
        <strain evidence="3 4">DSM 44786</strain>
    </source>
</reference>
<organism evidence="3 4">
    <name type="scientific">Kitasatospora gansuensis</name>
    <dbReference type="NCBI Taxonomy" id="258050"/>
    <lineage>
        <taxon>Bacteria</taxon>
        <taxon>Bacillati</taxon>
        <taxon>Actinomycetota</taxon>
        <taxon>Actinomycetes</taxon>
        <taxon>Kitasatosporales</taxon>
        <taxon>Streptomycetaceae</taxon>
        <taxon>Kitasatospora</taxon>
    </lineage>
</organism>